<dbReference type="EMBL" id="LNIX01000029">
    <property type="protein sequence ID" value="OXA41409.1"/>
    <property type="molecule type" value="Genomic_DNA"/>
</dbReference>
<accession>A0A226D857</accession>
<organism evidence="3 4">
    <name type="scientific">Folsomia candida</name>
    <name type="common">Springtail</name>
    <dbReference type="NCBI Taxonomy" id="158441"/>
    <lineage>
        <taxon>Eukaryota</taxon>
        <taxon>Metazoa</taxon>
        <taxon>Ecdysozoa</taxon>
        <taxon>Arthropoda</taxon>
        <taxon>Hexapoda</taxon>
        <taxon>Collembola</taxon>
        <taxon>Entomobryomorpha</taxon>
        <taxon>Isotomoidea</taxon>
        <taxon>Isotomidae</taxon>
        <taxon>Proisotominae</taxon>
        <taxon>Folsomia</taxon>
    </lineage>
</organism>
<feature type="compositionally biased region" description="Polar residues" evidence="1">
    <location>
        <begin position="67"/>
        <end position="76"/>
    </location>
</feature>
<keyword evidence="2" id="KW-0732">Signal</keyword>
<evidence type="ECO:0000256" key="1">
    <source>
        <dbReference type="SAM" id="MobiDB-lite"/>
    </source>
</evidence>
<evidence type="ECO:0000313" key="3">
    <source>
        <dbReference type="EMBL" id="OXA41409.1"/>
    </source>
</evidence>
<sequence length="147" mass="16100">MKLLLFSFSLLVTGVLTRPQFGREEEDNGDFESVGNEDFGSGDNPSSYQSDGEYVPARYGGAADTPSIRSYQSNEYLPSRRRENSEGCGGDRDALPSTLRPRGDAQKVTRWEPLGHWGRLVAPMEPGNHPSFLAEAGGGPLSCYLRI</sequence>
<dbReference type="Proteomes" id="UP000198287">
    <property type="component" value="Unassembled WGS sequence"/>
</dbReference>
<name>A0A226D857_FOLCA</name>
<proteinExistence type="predicted"/>
<dbReference type="AlphaFoldDB" id="A0A226D857"/>
<protein>
    <submittedName>
        <fullName evidence="3">Uncharacterized protein</fullName>
    </submittedName>
</protein>
<evidence type="ECO:0000256" key="2">
    <source>
        <dbReference type="SAM" id="SignalP"/>
    </source>
</evidence>
<feature type="chain" id="PRO_5012081772" evidence="2">
    <location>
        <begin position="18"/>
        <end position="147"/>
    </location>
</feature>
<keyword evidence="4" id="KW-1185">Reference proteome</keyword>
<comment type="caution">
    <text evidence="3">The sequence shown here is derived from an EMBL/GenBank/DDBJ whole genome shotgun (WGS) entry which is preliminary data.</text>
</comment>
<gene>
    <name evidence="3" type="ORF">Fcan01_23726</name>
</gene>
<evidence type="ECO:0000313" key="4">
    <source>
        <dbReference type="Proteomes" id="UP000198287"/>
    </source>
</evidence>
<feature type="compositionally biased region" description="Basic and acidic residues" evidence="1">
    <location>
        <begin position="78"/>
        <end position="94"/>
    </location>
</feature>
<feature type="region of interest" description="Disordered" evidence="1">
    <location>
        <begin position="20"/>
        <end position="104"/>
    </location>
</feature>
<reference evidence="3 4" key="1">
    <citation type="submission" date="2015-12" db="EMBL/GenBank/DDBJ databases">
        <title>The genome of Folsomia candida.</title>
        <authorList>
            <person name="Faddeeva A."/>
            <person name="Derks M.F."/>
            <person name="Anvar Y."/>
            <person name="Smit S."/>
            <person name="Van Straalen N."/>
            <person name="Roelofs D."/>
        </authorList>
    </citation>
    <scope>NUCLEOTIDE SEQUENCE [LARGE SCALE GENOMIC DNA]</scope>
    <source>
        <strain evidence="3 4">VU population</strain>
        <tissue evidence="3">Whole body</tissue>
    </source>
</reference>
<feature type="signal peptide" evidence="2">
    <location>
        <begin position="1"/>
        <end position="17"/>
    </location>
</feature>